<dbReference type="Pfam" id="PF07992">
    <property type="entry name" value="Pyr_redox_2"/>
    <property type="match status" value="1"/>
</dbReference>
<comment type="catalytic activity">
    <reaction evidence="8">
        <text>5,6-dihydrouracil + NAD(+) = uracil + NADH + H(+)</text>
        <dbReference type="Rhea" id="RHEA:20189"/>
        <dbReference type="ChEBI" id="CHEBI:15378"/>
        <dbReference type="ChEBI" id="CHEBI:15901"/>
        <dbReference type="ChEBI" id="CHEBI:17568"/>
        <dbReference type="ChEBI" id="CHEBI:57540"/>
        <dbReference type="ChEBI" id="CHEBI:57945"/>
        <dbReference type="EC" id="1.3.1.1"/>
    </reaction>
</comment>
<dbReference type="EMBL" id="PRLP01000020">
    <property type="protein sequence ID" value="PPC78131.1"/>
    <property type="molecule type" value="Genomic_DNA"/>
</dbReference>
<evidence type="ECO:0000313" key="14">
    <source>
        <dbReference type="Proteomes" id="UP000238196"/>
    </source>
</evidence>
<evidence type="ECO:0000256" key="5">
    <source>
        <dbReference type="ARBA" id="ARBA00030119"/>
    </source>
</evidence>
<evidence type="ECO:0000256" key="6">
    <source>
        <dbReference type="ARBA" id="ARBA00032722"/>
    </source>
</evidence>
<dbReference type="InterPro" id="IPR028261">
    <property type="entry name" value="DPD_II"/>
</dbReference>
<evidence type="ECO:0000256" key="1">
    <source>
        <dbReference type="ARBA" id="ARBA00001917"/>
    </source>
</evidence>
<comment type="subunit">
    <text evidence="10">Heterotetramer of 2 PreA and 2 PreT subunits.</text>
</comment>
<dbReference type="InterPro" id="IPR023753">
    <property type="entry name" value="FAD/NAD-binding_dom"/>
</dbReference>
<dbReference type="InterPro" id="IPR009051">
    <property type="entry name" value="Helical_ferredxn"/>
</dbReference>
<dbReference type="PROSITE" id="PS51379">
    <property type="entry name" value="4FE4S_FER_2"/>
    <property type="match status" value="1"/>
</dbReference>
<evidence type="ECO:0000259" key="12">
    <source>
        <dbReference type="PROSITE" id="PS51379"/>
    </source>
</evidence>
<dbReference type="Pfam" id="PF14691">
    <property type="entry name" value="Fer4_20"/>
    <property type="match status" value="1"/>
</dbReference>
<organism evidence="13 14">
    <name type="scientific">Proteobacteria bacterium 228</name>
    <dbReference type="NCBI Taxonomy" id="2083153"/>
    <lineage>
        <taxon>Bacteria</taxon>
        <taxon>Pseudomonadati</taxon>
        <taxon>Pseudomonadota</taxon>
    </lineage>
</organism>
<reference evidence="13 14" key="1">
    <citation type="submission" date="2018-02" db="EMBL/GenBank/DDBJ databases">
        <title>novel marine gammaproteobacteria from coastal saline agro ecosystem.</title>
        <authorList>
            <person name="Krishnan R."/>
            <person name="Ramesh Kumar N."/>
        </authorList>
    </citation>
    <scope>NUCLEOTIDE SEQUENCE [LARGE SCALE GENOMIC DNA]</scope>
    <source>
        <strain evidence="13 14">228</strain>
    </source>
</reference>
<accession>A0A2S5KTE9</accession>
<gene>
    <name evidence="13" type="ORF">C4K68_06940</name>
</gene>
<dbReference type="InterPro" id="IPR036188">
    <property type="entry name" value="FAD/NAD-bd_sf"/>
</dbReference>
<evidence type="ECO:0000256" key="7">
    <source>
        <dbReference type="ARBA" id="ARBA00047685"/>
    </source>
</evidence>
<comment type="caution">
    <text evidence="13">The sequence shown here is derived from an EMBL/GenBank/DDBJ whole genome shotgun (WGS) entry which is preliminary data.</text>
</comment>
<comment type="catalytic activity">
    <reaction evidence="7">
        <text>5,6-dihydrothymine + NAD(+) = thymine + NADH + H(+)</text>
        <dbReference type="Rhea" id="RHEA:28791"/>
        <dbReference type="ChEBI" id="CHEBI:15378"/>
        <dbReference type="ChEBI" id="CHEBI:17821"/>
        <dbReference type="ChEBI" id="CHEBI:27468"/>
        <dbReference type="ChEBI" id="CHEBI:57540"/>
        <dbReference type="ChEBI" id="CHEBI:57945"/>
        <dbReference type="EC" id="1.3.1.1"/>
    </reaction>
</comment>
<evidence type="ECO:0000256" key="3">
    <source>
        <dbReference type="ARBA" id="ARBA00022643"/>
    </source>
</evidence>
<evidence type="ECO:0000256" key="10">
    <source>
        <dbReference type="ARBA" id="ARBA00049714"/>
    </source>
</evidence>
<keyword evidence="4" id="KW-0560">Oxidoreductase</keyword>
<dbReference type="GO" id="GO:0051536">
    <property type="term" value="F:iron-sulfur cluster binding"/>
    <property type="evidence" value="ECO:0007669"/>
    <property type="project" value="InterPro"/>
</dbReference>
<evidence type="ECO:0000256" key="2">
    <source>
        <dbReference type="ARBA" id="ARBA00022630"/>
    </source>
</evidence>
<dbReference type="Gene3D" id="3.50.50.60">
    <property type="entry name" value="FAD/NAD(P)-binding domain"/>
    <property type="match status" value="2"/>
</dbReference>
<dbReference type="InterPro" id="IPR017896">
    <property type="entry name" value="4Fe4S_Fe-S-bd"/>
</dbReference>
<dbReference type="PANTHER" id="PTHR43073">
    <property type="entry name" value="DIHYDROPYRIMIDINE DEHYDROGENASE [NADP(+)]"/>
    <property type="match status" value="1"/>
</dbReference>
<dbReference type="PRINTS" id="PR00469">
    <property type="entry name" value="PNDRDTASEII"/>
</dbReference>
<keyword evidence="2" id="KW-0285">Flavoprotein</keyword>
<evidence type="ECO:0000256" key="11">
    <source>
        <dbReference type="ARBA" id="ARBA00049728"/>
    </source>
</evidence>
<keyword evidence="3" id="KW-0288">FMN</keyword>
<feature type="domain" description="4Fe-4S ferredoxin-type" evidence="12">
    <location>
        <begin position="32"/>
        <end position="65"/>
    </location>
</feature>
<evidence type="ECO:0000313" key="13">
    <source>
        <dbReference type="EMBL" id="PPC78131.1"/>
    </source>
</evidence>
<protein>
    <recommendedName>
        <fullName evidence="11">dihydrouracil dehydrogenase (NAD(+))</fullName>
        <ecNumber evidence="11">1.3.1.1</ecNumber>
    </recommendedName>
    <alternativeName>
        <fullName evidence="6">Dihydrothymine dehydrogenase</fullName>
    </alternativeName>
    <alternativeName>
        <fullName evidence="5">Dihydrouracil dehydrogenase</fullName>
    </alternativeName>
</protein>
<dbReference type="OrthoDB" id="9803192at2"/>
<comment type="cofactor">
    <cofactor evidence="1">
        <name>FMN</name>
        <dbReference type="ChEBI" id="CHEBI:58210"/>
    </cofactor>
</comment>
<evidence type="ECO:0000256" key="4">
    <source>
        <dbReference type="ARBA" id="ARBA00023002"/>
    </source>
</evidence>
<evidence type="ECO:0000256" key="9">
    <source>
        <dbReference type="ARBA" id="ARBA00049578"/>
    </source>
</evidence>
<dbReference type="Gene3D" id="1.10.1060.10">
    <property type="entry name" value="Alpha-helical ferredoxin"/>
    <property type="match status" value="1"/>
</dbReference>
<dbReference type="SUPFAM" id="SSF51971">
    <property type="entry name" value="Nucleotide-binding domain"/>
    <property type="match status" value="1"/>
</dbReference>
<dbReference type="SUPFAM" id="SSF46548">
    <property type="entry name" value="alpha-helical ferredoxin"/>
    <property type="match status" value="1"/>
</dbReference>
<evidence type="ECO:0000256" key="8">
    <source>
        <dbReference type="ARBA" id="ARBA00048792"/>
    </source>
</evidence>
<dbReference type="AlphaFoldDB" id="A0A2S5KTE9"/>
<name>A0A2S5KTE9_9PROT</name>
<dbReference type="PANTHER" id="PTHR43073:SF2">
    <property type="entry name" value="DIHYDROPYRIMIDINE DEHYDROGENASE [NADP(+)]"/>
    <property type="match status" value="1"/>
</dbReference>
<sequence>MIKSLSHLPTAEASQDTLAGQFTDLHPPLNQRQAEIESARCLYCYDAPCVNACPSDINIPRFIRNIAQDNINGAAQTILESNILGGSCARVCPTEVLCEQACVRNHSDECEPVKIGLLQRYATDNMQFSSHPFKRAAATGKTVAVVGAGPAGLSCAHRLAMLGNQVVIFEAQGKPGGLNEYGIAKYKMTDNFAQKEVEFLLQIGGIELRYGLALGHNLSLHELQKDYDAVFLGIGLGASRQLGLTGEDAPGLMAAVDYIKELRQADDLTALPVAKRAVVIGAGNTAIDMAVQMARLGADQVTLVYRRGTESMSATEHEQDIAKANQVKIVTWAQPKEVLLDDSGNVSAMRFEKTMLDASGKLTGTGELLDIPADGVFKAIGQTFDESSLNDVNLGRDGDRIRIDDGFRTSLSGVYAGGDCVAPGEDLTVQAVQHGKLAAMSIHQDLMTNVEAA</sequence>
<proteinExistence type="predicted"/>
<dbReference type="PRINTS" id="PR00368">
    <property type="entry name" value="FADPNR"/>
</dbReference>
<comment type="function">
    <text evidence="9">Involved in pyrimidine base degradation. Catalyzes physiologically the reduction of uracil to 5,6-dihydrouracil (DHU) by using NADH as a specific cosubstrate. It also catalyzes the reverse reaction and the reduction of thymine to 5,6-dihydrothymine (DHT).</text>
</comment>
<dbReference type="GO" id="GO:0004159">
    <property type="term" value="F:dihydropyrimidine dehydrogenase (NAD+) activity"/>
    <property type="evidence" value="ECO:0007669"/>
    <property type="project" value="UniProtKB-EC"/>
</dbReference>
<dbReference type="EC" id="1.3.1.1" evidence="11"/>
<dbReference type="Proteomes" id="UP000238196">
    <property type="component" value="Unassembled WGS sequence"/>
</dbReference>